<evidence type="ECO:0000256" key="5">
    <source>
        <dbReference type="ARBA" id="ARBA00022741"/>
    </source>
</evidence>
<comment type="subunit">
    <text evidence="11">The system is composed of three essential subunits: KdpA, KdpB and KdpC.</text>
</comment>
<dbReference type="Pfam" id="PF02669">
    <property type="entry name" value="KdpC"/>
    <property type="match status" value="1"/>
</dbReference>
<dbReference type="EMBL" id="FOHB01000008">
    <property type="protein sequence ID" value="SES46126.1"/>
    <property type="molecule type" value="Genomic_DNA"/>
</dbReference>
<proteinExistence type="inferred from homology"/>
<keyword evidence="4 11" id="KW-0812">Transmembrane</keyword>
<evidence type="ECO:0000256" key="11">
    <source>
        <dbReference type="HAMAP-Rule" id="MF_00276"/>
    </source>
</evidence>
<comment type="function">
    <text evidence="11">Part of the high-affinity ATP-driven potassium transport (or Kdp) system, which catalyzes the hydrolysis of ATP coupled with the electrogenic transport of potassium into the cytoplasm. This subunit acts as a catalytic chaperone that increases the ATP-binding affinity of the ATP-hydrolyzing subunit KdpB by the formation of a transient KdpB/KdpC/ATP ternary complex.</text>
</comment>
<protein>
    <recommendedName>
        <fullName evidence="11">Potassium-transporting ATPase KdpC subunit</fullName>
    </recommendedName>
    <alternativeName>
        <fullName evidence="11">ATP phosphohydrolase [potassium-transporting] C chain</fullName>
    </alternativeName>
    <alternativeName>
        <fullName evidence="11">Potassium-binding and translocating subunit C</fullName>
    </alternativeName>
    <alternativeName>
        <fullName evidence="11">Potassium-translocating ATPase C chain</fullName>
    </alternativeName>
</protein>
<gene>
    <name evidence="11" type="primary">kdpC</name>
    <name evidence="12" type="ORF">SAMN05216199_3901</name>
</gene>
<keyword evidence="2 11" id="KW-1003">Cell membrane</keyword>
<dbReference type="STRING" id="587636.SAMN05216199_3901"/>
<keyword evidence="13" id="KW-1185">Reference proteome</keyword>
<keyword evidence="10 11" id="KW-0472">Membrane</keyword>
<dbReference type="PANTHER" id="PTHR30042">
    <property type="entry name" value="POTASSIUM-TRANSPORTING ATPASE C CHAIN"/>
    <property type="match status" value="1"/>
</dbReference>
<dbReference type="HAMAP" id="MF_00276">
    <property type="entry name" value="KdpC"/>
    <property type="match status" value="1"/>
</dbReference>
<keyword evidence="8 11" id="KW-1133">Transmembrane helix</keyword>
<evidence type="ECO:0000256" key="6">
    <source>
        <dbReference type="ARBA" id="ARBA00022840"/>
    </source>
</evidence>
<keyword evidence="9 11" id="KW-0406">Ion transport</keyword>
<evidence type="ECO:0000256" key="2">
    <source>
        <dbReference type="ARBA" id="ARBA00022475"/>
    </source>
</evidence>
<comment type="similarity">
    <text evidence="11">Belongs to the KdpC family.</text>
</comment>
<dbReference type="PANTHER" id="PTHR30042:SF2">
    <property type="entry name" value="POTASSIUM-TRANSPORTING ATPASE KDPC SUBUNIT"/>
    <property type="match status" value="1"/>
</dbReference>
<evidence type="ECO:0000256" key="3">
    <source>
        <dbReference type="ARBA" id="ARBA00022538"/>
    </source>
</evidence>
<evidence type="ECO:0000256" key="7">
    <source>
        <dbReference type="ARBA" id="ARBA00022958"/>
    </source>
</evidence>
<keyword evidence="1 11" id="KW-0813">Transport</keyword>
<evidence type="ECO:0000313" key="13">
    <source>
        <dbReference type="Proteomes" id="UP000199019"/>
    </source>
</evidence>
<keyword evidence="5 11" id="KW-0547">Nucleotide-binding</keyword>
<evidence type="ECO:0000256" key="4">
    <source>
        <dbReference type="ARBA" id="ARBA00022692"/>
    </source>
</evidence>
<reference evidence="13" key="1">
    <citation type="submission" date="2016-10" db="EMBL/GenBank/DDBJ databases">
        <authorList>
            <person name="Varghese N."/>
            <person name="Submissions S."/>
        </authorList>
    </citation>
    <scope>NUCLEOTIDE SEQUENCE [LARGE SCALE GENOMIC DNA]</scope>
    <source>
        <strain evidence="13">CGMCC 1.6963</strain>
    </source>
</reference>
<evidence type="ECO:0000256" key="1">
    <source>
        <dbReference type="ARBA" id="ARBA00022448"/>
    </source>
</evidence>
<dbReference type="GO" id="GO:0005524">
    <property type="term" value="F:ATP binding"/>
    <property type="evidence" value="ECO:0007669"/>
    <property type="project" value="UniProtKB-UniRule"/>
</dbReference>
<dbReference type="PIRSF" id="PIRSF001296">
    <property type="entry name" value="K_ATPase_KdpC"/>
    <property type="match status" value="1"/>
</dbReference>
<dbReference type="Proteomes" id="UP000199019">
    <property type="component" value="Unassembled WGS sequence"/>
</dbReference>
<comment type="subcellular location">
    <subcellularLocation>
        <location evidence="11">Cell membrane</location>
        <topology evidence="11">Single-pass membrane protein</topology>
    </subcellularLocation>
</comment>
<name>A0A1H9XIV2_9MICO</name>
<keyword evidence="7 11" id="KW-0630">Potassium</keyword>
<organism evidence="12 13">
    <name type="scientific">Pedococcus cremeus</name>
    <dbReference type="NCBI Taxonomy" id="587636"/>
    <lineage>
        <taxon>Bacteria</taxon>
        <taxon>Bacillati</taxon>
        <taxon>Actinomycetota</taxon>
        <taxon>Actinomycetes</taxon>
        <taxon>Micrococcales</taxon>
        <taxon>Intrasporangiaceae</taxon>
        <taxon>Pedococcus</taxon>
    </lineage>
</organism>
<dbReference type="RefSeq" id="WP_281247094.1">
    <property type="nucleotide sequence ID" value="NZ_FOHB01000008.1"/>
</dbReference>
<evidence type="ECO:0000256" key="10">
    <source>
        <dbReference type="ARBA" id="ARBA00023136"/>
    </source>
</evidence>
<evidence type="ECO:0000313" key="12">
    <source>
        <dbReference type="EMBL" id="SES46126.1"/>
    </source>
</evidence>
<dbReference type="AlphaFoldDB" id="A0A1H9XIV2"/>
<evidence type="ECO:0000256" key="8">
    <source>
        <dbReference type="ARBA" id="ARBA00022989"/>
    </source>
</evidence>
<sequence length="191" mass="19818">MSSPLTRQVGAAARMLLALTLLLGVLYPAAIWGIGRLGLSSQADGSRVQRAGVVVGSSLLGQNFTDERHFQSRPSASSYAGDVSGGTNLYASSDEQRKALAERSRGYANAHGGVQGPADALTASASGLDPHISPSNALAQAPRVAAANGLDEGIVVELVHQHTQGRTLGFLGEPRVNVLELNLALDRRAGR</sequence>
<keyword evidence="6 11" id="KW-0067">ATP-binding</keyword>
<keyword evidence="3 11" id="KW-0633">Potassium transport</keyword>
<dbReference type="InterPro" id="IPR003820">
    <property type="entry name" value="KdpC"/>
</dbReference>
<evidence type="ECO:0000256" key="9">
    <source>
        <dbReference type="ARBA" id="ARBA00023065"/>
    </source>
</evidence>
<dbReference type="NCBIfam" id="TIGR00681">
    <property type="entry name" value="kdpC"/>
    <property type="match status" value="1"/>
</dbReference>
<accession>A0A1H9XIV2</accession>
<dbReference type="GO" id="GO:0005886">
    <property type="term" value="C:plasma membrane"/>
    <property type="evidence" value="ECO:0007669"/>
    <property type="project" value="UniProtKB-SubCell"/>
</dbReference>
<dbReference type="GO" id="GO:0008556">
    <property type="term" value="F:P-type potassium transmembrane transporter activity"/>
    <property type="evidence" value="ECO:0007669"/>
    <property type="project" value="InterPro"/>
</dbReference>